<evidence type="ECO:0000313" key="2">
    <source>
        <dbReference type="EMBL" id="OMF43992.1"/>
    </source>
</evidence>
<dbReference type="AlphaFoldDB" id="A0A1R1DWZ9"/>
<feature type="coiled-coil region" evidence="1">
    <location>
        <begin position="12"/>
        <end position="46"/>
    </location>
</feature>
<dbReference type="Proteomes" id="UP000187172">
    <property type="component" value="Unassembled WGS sequence"/>
</dbReference>
<comment type="caution">
    <text evidence="2">The sequence shown here is derived from an EMBL/GenBank/DDBJ whole genome shotgun (WGS) entry which is preliminary data.</text>
</comment>
<dbReference type="STRING" id="297318.BK138_35100"/>
<dbReference type="EMBL" id="MRTP01000028">
    <property type="protein sequence ID" value="OMF43992.1"/>
    <property type="molecule type" value="Genomic_DNA"/>
</dbReference>
<dbReference type="RefSeq" id="WP_076177028.1">
    <property type="nucleotide sequence ID" value="NZ_MRTP01000028.1"/>
</dbReference>
<protein>
    <submittedName>
        <fullName evidence="2">Uncharacterized protein</fullName>
    </submittedName>
</protein>
<keyword evidence="1" id="KW-0175">Coiled coil</keyword>
<accession>A0A1R1DWZ9</accession>
<keyword evidence="3" id="KW-1185">Reference proteome</keyword>
<sequence>MHDQVDGIKSPLVDVFNYIKELEQKVEHQQKEIGELNEQINKYKERAIPNDELQTLLKILSDARHKGFLNRAN</sequence>
<organism evidence="2 3">
    <name type="scientific">Paenibacillus rhizosphaerae</name>
    <dbReference type="NCBI Taxonomy" id="297318"/>
    <lineage>
        <taxon>Bacteria</taxon>
        <taxon>Bacillati</taxon>
        <taxon>Bacillota</taxon>
        <taxon>Bacilli</taxon>
        <taxon>Bacillales</taxon>
        <taxon>Paenibacillaceae</taxon>
        <taxon>Paenibacillus</taxon>
    </lineage>
</organism>
<evidence type="ECO:0000256" key="1">
    <source>
        <dbReference type="SAM" id="Coils"/>
    </source>
</evidence>
<name>A0A1R1DWZ9_9BACL</name>
<proteinExistence type="predicted"/>
<gene>
    <name evidence="2" type="ORF">BK138_35100</name>
</gene>
<reference evidence="2 3" key="1">
    <citation type="submission" date="2016-11" db="EMBL/GenBank/DDBJ databases">
        <title>Paenibacillus species isolates.</title>
        <authorList>
            <person name="Beno S.M."/>
        </authorList>
    </citation>
    <scope>NUCLEOTIDE SEQUENCE [LARGE SCALE GENOMIC DNA]</scope>
    <source>
        <strain evidence="2 3">FSL R5-0378</strain>
    </source>
</reference>
<evidence type="ECO:0000313" key="3">
    <source>
        <dbReference type="Proteomes" id="UP000187172"/>
    </source>
</evidence>